<evidence type="ECO:0000313" key="6">
    <source>
        <dbReference type="Proteomes" id="UP000190539"/>
    </source>
</evidence>
<feature type="compositionally biased region" description="Basic and acidic residues" evidence="1">
    <location>
        <begin position="355"/>
        <end position="367"/>
    </location>
</feature>
<feature type="signal peptide" evidence="3">
    <location>
        <begin position="1"/>
        <end position="26"/>
    </location>
</feature>
<dbReference type="EMBL" id="MVFC01000007">
    <property type="protein sequence ID" value="OON80700.1"/>
    <property type="molecule type" value="Genomic_DNA"/>
</dbReference>
<keyword evidence="6" id="KW-1185">Reference proteome</keyword>
<feature type="compositionally biased region" description="Gly residues" evidence="1">
    <location>
        <begin position="31"/>
        <end position="40"/>
    </location>
</feature>
<dbReference type="Pfam" id="PF14257">
    <property type="entry name" value="DUF4349"/>
    <property type="match status" value="1"/>
</dbReference>
<feature type="domain" description="DUF4349" evidence="4">
    <location>
        <begin position="92"/>
        <end position="301"/>
    </location>
</feature>
<evidence type="ECO:0000313" key="5">
    <source>
        <dbReference type="EMBL" id="OON80700.1"/>
    </source>
</evidence>
<evidence type="ECO:0000256" key="3">
    <source>
        <dbReference type="SAM" id="SignalP"/>
    </source>
</evidence>
<dbReference type="InterPro" id="IPR025645">
    <property type="entry name" value="DUF4349"/>
</dbReference>
<keyword evidence="2" id="KW-1133">Transmembrane helix</keyword>
<feature type="compositionally biased region" description="Low complexity" evidence="1">
    <location>
        <begin position="334"/>
        <end position="346"/>
    </location>
</feature>
<gene>
    <name evidence="5" type="ORF">B1H18_11925</name>
</gene>
<dbReference type="Proteomes" id="UP000190539">
    <property type="component" value="Unassembled WGS sequence"/>
</dbReference>
<feature type="compositionally biased region" description="Low complexity" evidence="1">
    <location>
        <begin position="313"/>
        <end position="325"/>
    </location>
</feature>
<feature type="transmembrane region" description="Helical" evidence="2">
    <location>
        <begin position="279"/>
        <end position="303"/>
    </location>
</feature>
<evidence type="ECO:0000256" key="1">
    <source>
        <dbReference type="SAM" id="MobiDB-lite"/>
    </source>
</evidence>
<feature type="region of interest" description="Disordered" evidence="1">
    <location>
        <begin position="31"/>
        <end position="86"/>
    </location>
</feature>
<feature type="region of interest" description="Disordered" evidence="1">
    <location>
        <begin position="312"/>
        <end position="377"/>
    </location>
</feature>
<feature type="compositionally biased region" description="Low complexity" evidence="1">
    <location>
        <begin position="61"/>
        <end position="71"/>
    </location>
</feature>
<organism evidence="5 6">
    <name type="scientific">Streptomyces tsukubensis</name>
    <dbReference type="NCBI Taxonomy" id="83656"/>
    <lineage>
        <taxon>Bacteria</taxon>
        <taxon>Bacillati</taxon>
        <taxon>Actinomycetota</taxon>
        <taxon>Actinomycetes</taxon>
        <taxon>Kitasatosporales</taxon>
        <taxon>Streptomycetaceae</taxon>
        <taxon>Streptomyces</taxon>
    </lineage>
</organism>
<protein>
    <recommendedName>
        <fullName evidence="4">DUF4349 domain-containing protein</fullName>
    </recommendedName>
</protein>
<dbReference type="STRING" id="83656.B1H18_11925"/>
<comment type="caution">
    <text evidence="5">The sequence shown here is derived from an EMBL/GenBank/DDBJ whole genome shotgun (WGS) entry which is preliminary data.</text>
</comment>
<dbReference type="AlphaFoldDB" id="A0A1V4AAM7"/>
<proteinExistence type="predicted"/>
<keyword evidence="3" id="KW-0732">Signal</keyword>
<reference evidence="5 6" key="1">
    <citation type="submission" date="2017-02" db="EMBL/GenBank/DDBJ databases">
        <title>Draft Genome Sequence of Streptomyces tsukubaensis F601, a Producer of the immunosuppressant tacrolimus FK506.</title>
        <authorList>
            <person name="Zong G."/>
            <person name="Zhong C."/>
            <person name="Fu J."/>
            <person name="Qin R."/>
            <person name="Cao G."/>
        </authorList>
    </citation>
    <scope>NUCLEOTIDE SEQUENCE [LARGE SCALE GENOMIC DNA]</scope>
    <source>
        <strain evidence="5 6">F601</strain>
    </source>
</reference>
<name>A0A1V4AAM7_9ACTN</name>
<dbReference type="PROSITE" id="PS51257">
    <property type="entry name" value="PROKAR_LIPOPROTEIN"/>
    <property type="match status" value="1"/>
</dbReference>
<keyword evidence="2" id="KW-0812">Transmembrane</keyword>
<feature type="chain" id="PRO_5039002314" description="DUF4349 domain-containing protein" evidence="3">
    <location>
        <begin position="27"/>
        <end position="377"/>
    </location>
</feature>
<evidence type="ECO:0000256" key="2">
    <source>
        <dbReference type="SAM" id="Phobius"/>
    </source>
</evidence>
<accession>A0A1V4AAM7</accession>
<evidence type="ECO:0000259" key="4">
    <source>
        <dbReference type="Pfam" id="PF14257"/>
    </source>
</evidence>
<sequence>MRGGPVAGRGARALAGMLLAGALAVAGCSGGGASGDGDAGGDSRAGRPAAGDDGKGGAAGPGAERPGSAARESVGRADGRTAGRLPDAAGTHLIRTASLRVRVKDVADALDAARAAARDAGGIVGDETTDRDGEGRESSRIVLRVPRSSYDEVLAALAGTGTLVERKVKARDVSEQVVDVDSRVESQRASVARVRALMDDAKRISDVVALEGELSTREADLESLLARQASLKDRTSMATITLRLSQRAGTAPGGHEEESGFTDALGGGWDVFVTIARGVALAVGAALPFLAAGAVTLVLWRLFRGRLPRRARPAAAGASPAWHALAEPRGGATPEPVASAGPAEPAGPGGTGRTGADEAEPHPRGGDEGGEAPGRRT</sequence>
<keyword evidence="2" id="KW-0472">Membrane</keyword>